<dbReference type="AlphaFoldDB" id="A0AAD4EAQ0"/>
<name>A0AAD4EAQ0_9AGAM</name>
<evidence type="ECO:0000313" key="1">
    <source>
        <dbReference type="EMBL" id="KAG1902815.1"/>
    </source>
</evidence>
<dbReference type="Proteomes" id="UP001195769">
    <property type="component" value="Unassembled WGS sequence"/>
</dbReference>
<dbReference type="RefSeq" id="XP_041228390.1">
    <property type="nucleotide sequence ID" value="XM_041366616.1"/>
</dbReference>
<keyword evidence="2" id="KW-1185">Reference proteome</keyword>
<organism evidence="1 2">
    <name type="scientific">Suillus fuscotomentosus</name>
    <dbReference type="NCBI Taxonomy" id="1912939"/>
    <lineage>
        <taxon>Eukaryota</taxon>
        <taxon>Fungi</taxon>
        <taxon>Dikarya</taxon>
        <taxon>Basidiomycota</taxon>
        <taxon>Agaricomycotina</taxon>
        <taxon>Agaricomycetes</taxon>
        <taxon>Agaricomycetidae</taxon>
        <taxon>Boletales</taxon>
        <taxon>Suillineae</taxon>
        <taxon>Suillaceae</taxon>
        <taxon>Suillus</taxon>
    </lineage>
</organism>
<dbReference type="EMBL" id="JABBWK010000015">
    <property type="protein sequence ID" value="KAG1902815.1"/>
    <property type="molecule type" value="Genomic_DNA"/>
</dbReference>
<gene>
    <name evidence="1" type="ORF">F5891DRAFT_1185945</name>
</gene>
<dbReference type="GeneID" id="64660914"/>
<sequence length="108" mass="12567">MVLTNEEKANSEEISSQKKALAEKCLKRKTDYHTALAEAQDILMQEAVKMHEMLGSHTVDYYYEAIIQTSHMTKHQRACNLWNTYLHAEVKSITKHYLTMNLVVRLLN</sequence>
<reference evidence="1" key="1">
    <citation type="journal article" date="2020" name="New Phytol.">
        <title>Comparative genomics reveals dynamic genome evolution in host specialist ectomycorrhizal fungi.</title>
        <authorList>
            <person name="Lofgren L.A."/>
            <person name="Nguyen N.H."/>
            <person name="Vilgalys R."/>
            <person name="Ruytinx J."/>
            <person name="Liao H.L."/>
            <person name="Branco S."/>
            <person name="Kuo A."/>
            <person name="LaButti K."/>
            <person name="Lipzen A."/>
            <person name="Andreopoulos W."/>
            <person name="Pangilinan J."/>
            <person name="Riley R."/>
            <person name="Hundley H."/>
            <person name="Na H."/>
            <person name="Barry K."/>
            <person name="Grigoriev I.V."/>
            <person name="Stajich J.E."/>
            <person name="Kennedy P.G."/>
        </authorList>
    </citation>
    <scope>NUCLEOTIDE SEQUENCE</scope>
    <source>
        <strain evidence="1">FC203</strain>
    </source>
</reference>
<proteinExistence type="predicted"/>
<evidence type="ECO:0000313" key="2">
    <source>
        <dbReference type="Proteomes" id="UP001195769"/>
    </source>
</evidence>
<comment type="caution">
    <text evidence="1">The sequence shown here is derived from an EMBL/GenBank/DDBJ whole genome shotgun (WGS) entry which is preliminary data.</text>
</comment>
<accession>A0AAD4EAQ0</accession>
<protein>
    <submittedName>
        <fullName evidence="1">Uncharacterized protein</fullName>
    </submittedName>
</protein>